<dbReference type="Gene3D" id="1.10.10.10">
    <property type="entry name" value="Winged helix-like DNA-binding domain superfamily/Winged helix DNA-binding domain"/>
    <property type="match status" value="1"/>
</dbReference>
<evidence type="ECO:0000256" key="3">
    <source>
        <dbReference type="ARBA" id="ARBA00023163"/>
    </source>
</evidence>
<evidence type="ECO:0000259" key="4">
    <source>
        <dbReference type="PROSITE" id="PS50956"/>
    </source>
</evidence>
<dbReference type="AlphaFoldDB" id="A0A2T0LZG8"/>
<dbReference type="EMBL" id="PVNH01000003">
    <property type="protein sequence ID" value="PRX49511.1"/>
    <property type="molecule type" value="Genomic_DNA"/>
</dbReference>
<dbReference type="Gene3D" id="3.30.70.920">
    <property type="match status" value="1"/>
</dbReference>
<dbReference type="SUPFAM" id="SSF54909">
    <property type="entry name" value="Dimeric alpha+beta barrel"/>
    <property type="match status" value="1"/>
</dbReference>
<gene>
    <name evidence="5" type="ORF">B0I33_103548</name>
</gene>
<dbReference type="Proteomes" id="UP000238362">
    <property type="component" value="Unassembled WGS sequence"/>
</dbReference>
<dbReference type="PANTHER" id="PTHR30154:SF34">
    <property type="entry name" value="TRANSCRIPTIONAL REGULATOR AZLB"/>
    <property type="match status" value="1"/>
</dbReference>
<keyword evidence="3" id="KW-0804">Transcription</keyword>
<dbReference type="Pfam" id="PF13404">
    <property type="entry name" value="HTH_AsnC-type"/>
    <property type="match status" value="1"/>
</dbReference>
<dbReference type="SMART" id="SM00344">
    <property type="entry name" value="HTH_ASNC"/>
    <property type="match status" value="1"/>
</dbReference>
<proteinExistence type="predicted"/>
<dbReference type="GO" id="GO:0043200">
    <property type="term" value="P:response to amino acid"/>
    <property type="evidence" value="ECO:0007669"/>
    <property type="project" value="TreeGrafter"/>
</dbReference>
<dbReference type="InterPro" id="IPR019888">
    <property type="entry name" value="Tscrpt_reg_AsnC-like"/>
</dbReference>
<name>A0A2T0LZG8_9PSEU</name>
<evidence type="ECO:0000256" key="2">
    <source>
        <dbReference type="ARBA" id="ARBA00023125"/>
    </source>
</evidence>
<keyword evidence="2" id="KW-0238">DNA-binding</keyword>
<dbReference type="SUPFAM" id="SSF46785">
    <property type="entry name" value="Winged helix' DNA-binding domain"/>
    <property type="match status" value="1"/>
</dbReference>
<dbReference type="InterPro" id="IPR036388">
    <property type="entry name" value="WH-like_DNA-bd_sf"/>
</dbReference>
<dbReference type="PROSITE" id="PS50956">
    <property type="entry name" value="HTH_ASNC_2"/>
    <property type="match status" value="1"/>
</dbReference>
<evidence type="ECO:0000313" key="6">
    <source>
        <dbReference type="Proteomes" id="UP000238362"/>
    </source>
</evidence>
<accession>A0A2T0LZG8</accession>
<dbReference type="RefSeq" id="WP_245900518.1">
    <property type="nucleotide sequence ID" value="NZ_PVNH01000003.1"/>
</dbReference>
<keyword evidence="6" id="KW-1185">Reference proteome</keyword>
<feature type="domain" description="HTH asnC-type" evidence="4">
    <location>
        <begin position="7"/>
        <end position="68"/>
    </location>
</feature>
<evidence type="ECO:0000256" key="1">
    <source>
        <dbReference type="ARBA" id="ARBA00023015"/>
    </source>
</evidence>
<evidence type="ECO:0000313" key="5">
    <source>
        <dbReference type="EMBL" id="PRX49511.1"/>
    </source>
</evidence>
<protein>
    <submittedName>
        <fullName evidence="5">AsnC family transcriptional regulator</fullName>
    </submittedName>
</protein>
<dbReference type="GO" id="GO:0043565">
    <property type="term" value="F:sequence-specific DNA binding"/>
    <property type="evidence" value="ECO:0007669"/>
    <property type="project" value="InterPro"/>
</dbReference>
<dbReference type="PRINTS" id="PR00033">
    <property type="entry name" value="HTHASNC"/>
</dbReference>
<dbReference type="InterPro" id="IPR036390">
    <property type="entry name" value="WH_DNA-bd_sf"/>
</dbReference>
<dbReference type="GO" id="GO:0005829">
    <property type="term" value="C:cytosol"/>
    <property type="evidence" value="ECO:0007669"/>
    <property type="project" value="TreeGrafter"/>
</dbReference>
<reference evidence="5 6" key="1">
    <citation type="submission" date="2018-03" db="EMBL/GenBank/DDBJ databases">
        <title>Genomic Encyclopedia of Type Strains, Phase III (KMG-III): the genomes of soil and plant-associated and newly described type strains.</title>
        <authorList>
            <person name="Whitman W."/>
        </authorList>
    </citation>
    <scope>NUCLEOTIDE SEQUENCE [LARGE SCALE GENOMIC DNA]</scope>
    <source>
        <strain evidence="5 6">CGMCC 4.7125</strain>
    </source>
</reference>
<dbReference type="InterPro" id="IPR011008">
    <property type="entry name" value="Dimeric_a/b-barrel"/>
</dbReference>
<dbReference type="InterPro" id="IPR000485">
    <property type="entry name" value="AsnC-type_HTH_dom"/>
</dbReference>
<organism evidence="5 6">
    <name type="scientific">Prauserella shujinwangii</name>
    <dbReference type="NCBI Taxonomy" id="1453103"/>
    <lineage>
        <taxon>Bacteria</taxon>
        <taxon>Bacillati</taxon>
        <taxon>Actinomycetota</taxon>
        <taxon>Actinomycetes</taxon>
        <taxon>Pseudonocardiales</taxon>
        <taxon>Pseudonocardiaceae</taxon>
        <taxon>Prauserella</taxon>
    </lineage>
</organism>
<comment type="caution">
    <text evidence="5">The sequence shown here is derived from an EMBL/GenBank/DDBJ whole genome shotgun (WGS) entry which is preliminary data.</text>
</comment>
<dbReference type="Pfam" id="PF01037">
    <property type="entry name" value="AsnC_trans_reg"/>
    <property type="match status" value="1"/>
</dbReference>
<keyword evidence="1" id="KW-0805">Transcription regulation</keyword>
<sequence length="159" mass="17538">MPRPIPLDDIDRHLLTLIQADSTRGLHELGEEVGLSASAVQRRLTRYRTSGLLRGEVAVLDPRVLGGAMPSIVLVALDRESAALHAAFHARMLAEPRVQQCYSIAGQWDYVVVHVTEGLAESRALSERLFLGDPNVRRYDTLPAVETIKRGLALPLPEE</sequence>
<dbReference type="PANTHER" id="PTHR30154">
    <property type="entry name" value="LEUCINE-RESPONSIVE REGULATORY PROTEIN"/>
    <property type="match status" value="1"/>
</dbReference>
<dbReference type="InterPro" id="IPR019887">
    <property type="entry name" value="Tscrpt_reg_AsnC/Lrp_C"/>
</dbReference>